<dbReference type="PANTHER" id="PTHR47932">
    <property type="entry name" value="ATPASE EXPRESSION PROTEIN 3"/>
    <property type="match status" value="1"/>
</dbReference>
<feature type="repeat" description="PPR" evidence="3">
    <location>
        <begin position="172"/>
        <end position="206"/>
    </location>
</feature>
<dbReference type="AlphaFoldDB" id="A0AAP0QGU5"/>
<name>A0AAP0QGU5_9ROSI</name>
<comment type="caution">
    <text evidence="4">The sequence shown here is derived from an EMBL/GenBank/DDBJ whole genome shotgun (WGS) entry which is preliminary data.</text>
</comment>
<dbReference type="PROSITE" id="PS51375">
    <property type="entry name" value="PPR"/>
    <property type="match status" value="8"/>
</dbReference>
<dbReference type="Pfam" id="PF13041">
    <property type="entry name" value="PPR_2"/>
    <property type="match status" value="4"/>
</dbReference>
<evidence type="ECO:0000256" key="2">
    <source>
        <dbReference type="ARBA" id="ARBA00022737"/>
    </source>
</evidence>
<organism evidence="4 5">
    <name type="scientific">Citrus x changshan-huyou</name>
    <dbReference type="NCBI Taxonomy" id="2935761"/>
    <lineage>
        <taxon>Eukaryota</taxon>
        <taxon>Viridiplantae</taxon>
        <taxon>Streptophyta</taxon>
        <taxon>Embryophyta</taxon>
        <taxon>Tracheophyta</taxon>
        <taxon>Spermatophyta</taxon>
        <taxon>Magnoliopsida</taxon>
        <taxon>eudicotyledons</taxon>
        <taxon>Gunneridae</taxon>
        <taxon>Pentapetalae</taxon>
        <taxon>rosids</taxon>
        <taxon>malvids</taxon>
        <taxon>Sapindales</taxon>
        <taxon>Rutaceae</taxon>
        <taxon>Aurantioideae</taxon>
        <taxon>Citrus</taxon>
    </lineage>
</organism>
<dbReference type="GO" id="GO:0003729">
    <property type="term" value="F:mRNA binding"/>
    <property type="evidence" value="ECO:0007669"/>
    <property type="project" value="TreeGrafter"/>
</dbReference>
<protein>
    <recommendedName>
        <fullName evidence="6">Pentatricopeptide repeat-containing protein</fullName>
    </recommendedName>
</protein>
<dbReference type="InterPro" id="IPR011990">
    <property type="entry name" value="TPR-like_helical_dom_sf"/>
</dbReference>
<feature type="repeat" description="PPR" evidence="3">
    <location>
        <begin position="279"/>
        <end position="313"/>
    </location>
</feature>
<dbReference type="Pfam" id="PF01535">
    <property type="entry name" value="PPR"/>
    <property type="match status" value="3"/>
</dbReference>
<dbReference type="Proteomes" id="UP001428341">
    <property type="component" value="Unassembled WGS sequence"/>
</dbReference>
<feature type="repeat" description="PPR" evidence="3">
    <location>
        <begin position="209"/>
        <end position="243"/>
    </location>
</feature>
<comment type="similarity">
    <text evidence="1">Belongs to the PPR family. P subfamily.</text>
</comment>
<keyword evidence="2" id="KW-0677">Repeat</keyword>
<feature type="repeat" description="PPR" evidence="3">
    <location>
        <begin position="314"/>
        <end position="348"/>
    </location>
</feature>
<evidence type="ECO:0000313" key="4">
    <source>
        <dbReference type="EMBL" id="KAK9182467.1"/>
    </source>
</evidence>
<dbReference type="InterPro" id="IPR002885">
    <property type="entry name" value="PPR_rpt"/>
</dbReference>
<accession>A0AAP0QGU5</accession>
<evidence type="ECO:0000313" key="5">
    <source>
        <dbReference type="Proteomes" id="UP001428341"/>
    </source>
</evidence>
<feature type="repeat" description="PPR" evidence="3">
    <location>
        <begin position="349"/>
        <end position="383"/>
    </location>
</feature>
<dbReference type="Gene3D" id="1.25.40.10">
    <property type="entry name" value="Tetratricopeptide repeat domain"/>
    <property type="match status" value="4"/>
</dbReference>
<dbReference type="PANTHER" id="PTHR47932:SF62">
    <property type="entry name" value="EXPRESSED PROTEIN"/>
    <property type="match status" value="1"/>
</dbReference>
<evidence type="ECO:0000256" key="3">
    <source>
        <dbReference type="PROSITE-ProRule" id="PRU00708"/>
    </source>
</evidence>
<feature type="repeat" description="PPR" evidence="3">
    <location>
        <begin position="454"/>
        <end position="488"/>
    </location>
</feature>
<gene>
    <name evidence="4" type="ORF">WN944_025612</name>
</gene>
<keyword evidence="5" id="KW-1185">Reference proteome</keyword>
<feature type="repeat" description="PPR" evidence="3">
    <location>
        <begin position="419"/>
        <end position="453"/>
    </location>
</feature>
<sequence>MGRAPFSVLTILRQNPRNFQNPNTQLRNLSIETKESQQLYTEIAKQVCKITRTKPRWEQTLLSDIPSFNFNDPLFFREFLKQQNNVLLSIHFFQWLHSHYGFSPDLVSCNVLFDSLVEARAFKVAMDFLDSTGFSPNPNSLELYIQCLCESGLIEEAFCAFSKLKEMGVFGSIKTWNSALLGCIKIDRTDLVWKLYHDMIESGIVADVDAETVGYLIQAFCNDGKVTEGYELLRQVLEDGLVPENTAFNKLISRFCEKKNFGRVSELLHTMVARNRAPDNFTYEEVINGLCKSRKRLEAYRVFNDLKERGYVPDTVMYTTVIHGLCKMGWLGDARKMWFEMIHKGLLPNEYTYNSMIHGYCRIDNLEEAKRLHKEMLDKGYGETTVTYNTLIAGLCLHGRTDEAYHLFEEMAQKGIFRDVITYNTLIQGYCKEGKIVNSTKLLGELLALGLQPSASSYTHLIEKLCQVGDVQEAKNLWNEMCNRGLQPRVHTHDCFIIGLCGQGYFVEATEWLIEMLRRKLKPQRKTFERLVQCLSQDNRLDDSLLVLDFMFRIGYALEKAICHSLVTKLCKENSHFVEAFLGDILEGN</sequence>
<dbReference type="EMBL" id="JBCGBO010000024">
    <property type="protein sequence ID" value="KAK9182467.1"/>
    <property type="molecule type" value="Genomic_DNA"/>
</dbReference>
<reference evidence="4 5" key="1">
    <citation type="submission" date="2024-05" db="EMBL/GenBank/DDBJ databases">
        <title>Haplotype-resolved chromosome-level genome assembly of Huyou (Citrus changshanensis).</title>
        <authorList>
            <person name="Miao C."/>
            <person name="Chen W."/>
            <person name="Wu Y."/>
            <person name="Wang L."/>
            <person name="Zhao S."/>
            <person name="Grierson D."/>
            <person name="Xu C."/>
            <person name="Chen K."/>
        </authorList>
    </citation>
    <scope>NUCLEOTIDE SEQUENCE [LARGE SCALE GENOMIC DNA]</scope>
    <source>
        <strain evidence="4">01-14</strain>
        <tissue evidence="4">Leaf</tissue>
    </source>
</reference>
<evidence type="ECO:0000256" key="1">
    <source>
        <dbReference type="ARBA" id="ARBA00007626"/>
    </source>
</evidence>
<feature type="repeat" description="PPR" evidence="3">
    <location>
        <begin position="384"/>
        <end position="418"/>
    </location>
</feature>
<dbReference type="SUPFAM" id="SSF81901">
    <property type="entry name" value="HCP-like"/>
    <property type="match status" value="1"/>
</dbReference>
<proteinExistence type="inferred from homology"/>
<evidence type="ECO:0008006" key="6">
    <source>
        <dbReference type="Google" id="ProtNLM"/>
    </source>
</evidence>
<dbReference type="NCBIfam" id="TIGR00756">
    <property type="entry name" value="PPR"/>
    <property type="match status" value="7"/>
</dbReference>